<protein>
    <recommendedName>
        <fullName evidence="6">Beta-barrel assembly-enhancing protease</fullName>
    </recommendedName>
</protein>
<keyword evidence="4" id="KW-0472">Membrane</keyword>
<evidence type="ECO:0000313" key="5">
    <source>
        <dbReference type="EMBL" id="MPL62242.1"/>
    </source>
</evidence>
<evidence type="ECO:0000256" key="2">
    <source>
        <dbReference type="ARBA" id="ARBA00022803"/>
    </source>
</evidence>
<keyword evidence="1" id="KW-0677">Repeat</keyword>
<feature type="transmembrane region" description="Helical" evidence="4">
    <location>
        <begin position="176"/>
        <end position="194"/>
    </location>
</feature>
<dbReference type="AlphaFoldDB" id="A0A644T7S0"/>
<feature type="transmembrane region" description="Helical" evidence="4">
    <location>
        <begin position="264"/>
        <end position="282"/>
    </location>
</feature>
<sequence length="800" mass="89470">MLKKLSLNKTLMFSGFLISFLGLIFTIFYKFSTPASFVSVELTKNTILLFVTGIAFILYSLLLFRKKEVPLPESKLVRSLMAAFPILILLSTIFSGGFFDSFFGKYVYLNSGLTYIALFCLVLIIASYAKHFKRLTWSFLVLGTLLVTLPTILALIMSKFGLVAFASKLTFFIENWDIVAVASAIIVILTLVYFETIASTKSQKTTSLILIFLHLILISFIIVPDIWYALALSSLFVLLFTRLANKSKEENEKKPLKFFQRASFYVFLVSLLFSLLFIFSSGPTSKLAQSYAVFTNKISGISYGFVKPDVGLSLDLIKTELAKGKIFGSGPADFYRVWQQGKPQAVIDSSYWGVEFSSSFSAVTTLAVTLGIVGLIFVLIIIVLPTIKIFKEVRKINSLKEDFELNQEEMFYILATGTLFVFSVFLMLFFANITISILLFALTLALVLGTLFKWKDSKSTKMYNLISLILFLLLLVGIISSFSRIRSVYITNNALKNYGETGNLVELEKGLIKGAKAFINNDYGYRLLSQFYLFNTGLILNSTSSDIELLQKNIIDTANKAIISAETAIKMDNKDFNNYISLGSVYSYLMDLDKQNKNTHYEKAKLAYNTAVSLYPKNPSLYLNLANLEYAYNQSGTTTAATLQKSLEVKPNYSTAHYLFSQLAAQNNNRDLALEYAVRAIQADPQNVDAYLQFGILILNKEGLTQDELNQAYTAFVTALTLDPNNVVAAYYLSVTYTIVGEYDKAYELANVLSQILPEDKNIKELKDFLSTANKAQTSGNTQTETNTPTDSVATTSIQN</sequence>
<reference evidence="5" key="1">
    <citation type="submission" date="2019-08" db="EMBL/GenBank/DDBJ databases">
        <authorList>
            <person name="Kucharzyk K."/>
            <person name="Murdoch R.W."/>
            <person name="Higgins S."/>
            <person name="Loffler F."/>
        </authorList>
    </citation>
    <scope>NUCLEOTIDE SEQUENCE</scope>
</reference>
<evidence type="ECO:0008006" key="6">
    <source>
        <dbReference type="Google" id="ProtNLM"/>
    </source>
</evidence>
<evidence type="ECO:0000256" key="3">
    <source>
        <dbReference type="SAM" id="MobiDB-lite"/>
    </source>
</evidence>
<dbReference type="SUPFAM" id="SSF48452">
    <property type="entry name" value="TPR-like"/>
    <property type="match status" value="1"/>
</dbReference>
<feature type="transmembrane region" description="Helical" evidence="4">
    <location>
        <begin position="435"/>
        <end position="452"/>
    </location>
</feature>
<evidence type="ECO:0000256" key="4">
    <source>
        <dbReference type="SAM" id="Phobius"/>
    </source>
</evidence>
<dbReference type="InterPro" id="IPR050498">
    <property type="entry name" value="Ycf3"/>
</dbReference>
<feature type="transmembrane region" description="Helical" evidence="4">
    <location>
        <begin position="46"/>
        <end position="64"/>
    </location>
</feature>
<dbReference type="EMBL" id="VSSQ01000017">
    <property type="protein sequence ID" value="MPL62242.1"/>
    <property type="molecule type" value="Genomic_DNA"/>
</dbReference>
<feature type="transmembrane region" description="Helical" evidence="4">
    <location>
        <begin position="206"/>
        <end position="222"/>
    </location>
</feature>
<organism evidence="5">
    <name type="scientific">bioreactor metagenome</name>
    <dbReference type="NCBI Taxonomy" id="1076179"/>
    <lineage>
        <taxon>unclassified sequences</taxon>
        <taxon>metagenomes</taxon>
        <taxon>ecological metagenomes</taxon>
    </lineage>
</organism>
<name>A0A644T7S0_9ZZZZ</name>
<feature type="transmembrane region" description="Helical" evidence="4">
    <location>
        <begin position="12"/>
        <end position="31"/>
    </location>
</feature>
<dbReference type="Gene3D" id="1.25.40.10">
    <property type="entry name" value="Tetratricopeptide repeat domain"/>
    <property type="match status" value="3"/>
</dbReference>
<feature type="transmembrane region" description="Helical" evidence="4">
    <location>
        <begin position="106"/>
        <end position="128"/>
    </location>
</feature>
<gene>
    <name evidence="5" type="ORF">SDC9_07853</name>
</gene>
<feature type="transmembrane region" description="Helical" evidence="4">
    <location>
        <begin position="366"/>
        <end position="390"/>
    </location>
</feature>
<evidence type="ECO:0000256" key="1">
    <source>
        <dbReference type="ARBA" id="ARBA00022737"/>
    </source>
</evidence>
<keyword evidence="4" id="KW-1133">Transmembrane helix</keyword>
<comment type="caution">
    <text evidence="5">The sequence shown here is derived from an EMBL/GenBank/DDBJ whole genome shotgun (WGS) entry which is preliminary data.</text>
</comment>
<dbReference type="PANTHER" id="PTHR44858:SF1">
    <property type="entry name" value="UDP-N-ACETYLGLUCOSAMINE--PEPTIDE N-ACETYLGLUCOSAMINYLTRANSFERASE SPINDLY-RELATED"/>
    <property type="match status" value="1"/>
</dbReference>
<proteinExistence type="predicted"/>
<keyword evidence="2" id="KW-0802">TPR repeat</keyword>
<feature type="transmembrane region" description="Helical" evidence="4">
    <location>
        <begin position="76"/>
        <end position="94"/>
    </location>
</feature>
<keyword evidence="4" id="KW-0812">Transmembrane</keyword>
<feature type="transmembrane region" description="Helical" evidence="4">
    <location>
        <begin position="411"/>
        <end position="429"/>
    </location>
</feature>
<feature type="transmembrane region" description="Helical" evidence="4">
    <location>
        <begin position="228"/>
        <end position="244"/>
    </location>
</feature>
<feature type="region of interest" description="Disordered" evidence="3">
    <location>
        <begin position="776"/>
        <end position="800"/>
    </location>
</feature>
<dbReference type="InterPro" id="IPR011990">
    <property type="entry name" value="TPR-like_helical_dom_sf"/>
</dbReference>
<dbReference type="PANTHER" id="PTHR44858">
    <property type="entry name" value="TETRATRICOPEPTIDE REPEAT PROTEIN 6"/>
    <property type="match status" value="1"/>
</dbReference>
<accession>A0A644T7S0</accession>
<feature type="transmembrane region" description="Helical" evidence="4">
    <location>
        <begin position="135"/>
        <end position="156"/>
    </location>
</feature>
<feature type="transmembrane region" description="Helical" evidence="4">
    <location>
        <begin position="464"/>
        <end position="483"/>
    </location>
</feature>